<gene>
    <name evidence="2" type="ORF">C8261_15555</name>
</gene>
<sequence length="285" mass="31245">MTTATITRKKNVFPRNSAWRRLCLVLTLAAGSTSAASDVVELQPGELSEFVSRHGRVVVQFTSPDRGCSYCIGADTSFDAVAALNQDDTLVFARVQWSPWRPFPSSELGYELYGIPQQIVFRDGHPFGQVSGTPKDPEALLRELAKIAETGSKVSFVPPRAAAPNPVVATPRGLDETERNAVSLLMRTMFIESLISTCATKYPEHTSGYTSAFSTWNQPHRDELDKAATVMLKHLQDDILSPDGPLSRSEERKMQAWLKGIGVDMASPPAAADCSRIAQNLHTLR</sequence>
<feature type="chain" id="PRO_5015499891" description="Thioredoxin domain-containing protein" evidence="1">
    <location>
        <begin position="36"/>
        <end position="285"/>
    </location>
</feature>
<dbReference type="CDD" id="cd02947">
    <property type="entry name" value="TRX_family"/>
    <property type="match status" value="1"/>
</dbReference>
<comment type="caution">
    <text evidence="2">The sequence shown here is derived from an EMBL/GenBank/DDBJ whole genome shotgun (WGS) entry which is preliminary data.</text>
</comment>
<keyword evidence="3" id="KW-1185">Reference proteome</keyword>
<proteinExistence type="predicted"/>
<accession>A0A2T4IBU7</accession>
<evidence type="ECO:0000313" key="2">
    <source>
        <dbReference type="EMBL" id="PTD95208.1"/>
    </source>
</evidence>
<name>A0A2T4IBU7_9RHOO</name>
<feature type="signal peptide" evidence="1">
    <location>
        <begin position="1"/>
        <end position="35"/>
    </location>
</feature>
<dbReference type="AlphaFoldDB" id="A0A2T4IBU7"/>
<keyword evidence="1" id="KW-0732">Signal</keyword>
<protein>
    <recommendedName>
        <fullName evidence="4">Thioredoxin domain-containing protein</fullName>
    </recommendedName>
</protein>
<dbReference type="SUPFAM" id="SSF52833">
    <property type="entry name" value="Thioredoxin-like"/>
    <property type="match status" value="1"/>
</dbReference>
<reference evidence="2 3" key="1">
    <citation type="submission" date="2018-03" db="EMBL/GenBank/DDBJ databases">
        <authorList>
            <person name="Keele B.F."/>
        </authorList>
    </citation>
    <scope>NUCLEOTIDE SEQUENCE [LARGE SCALE GENOMIC DNA]</scope>
    <source>
        <strain evidence="2 3">D20</strain>
    </source>
</reference>
<organism evidence="2 3">
    <name type="scientific">Pseudothauera lacus</name>
    <dbReference type="NCBI Taxonomy" id="2136175"/>
    <lineage>
        <taxon>Bacteria</taxon>
        <taxon>Pseudomonadati</taxon>
        <taxon>Pseudomonadota</taxon>
        <taxon>Betaproteobacteria</taxon>
        <taxon>Rhodocyclales</taxon>
        <taxon>Zoogloeaceae</taxon>
        <taxon>Pseudothauera</taxon>
    </lineage>
</organism>
<evidence type="ECO:0008006" key="4">
    <source>
        <dbReference type="Google" id="ProtNLM"/>
    </source>
</evidence>
<dbReference type="OrthoDB" id="8748230at2"/>
<dbReference type="EMBL" id="PZKC01000016">
    <property type="protein sequence ID" value="PTD95208.1"/>
    <property type="molecule type" value="Genomic_DNA"/>
</dbReference>
<dbReference type="RefSeq" id="WP_146161695.1">
    <property type="nucleotide sequence ID" value="NZ_PZKC01000016.1"/>
</dbReference>
<dbReference type="Gene3D" id="3.40.30.10">
    <property type="entry name" value="Glutaredoxin"/>
    <property type="match status" value="1"/>
</dbReference>
<dbReference type="Proteomes" id="UP000241193">
    <property type="component" value="Unassembled WGS sequence"/>
</dbReference>
<dbReference type="InterPro" id="IPR036249">
    <property type="entry name" value="Thioredoxin-like_sf"/>
</dbReference>
<evidence type="ECO:0000256" key="1">
    <source>
        <dbReference type="SAM" id="SignalP"/>
    </source>
</evidence>
<reference evidence="2 3" key="2">
    <citation type="submission" date="2018-04" db="EMBL/GenBank/DDBJ databases">
        <title>Thauera lacus sp. nov., isolated from an saline lake in Inner Mongolia, China.</title>
        <authorList>
            <person name="Liang Q.-Y."/>
        </authorList>
    </citation>
    <scope>NUCLEOTIDE SEQUENCE [LARGE SCALE GENOMIC DNA]</scope>
    <source>
        <strain evidence="2 3">D20</strain>
    </source>
</reference>
<evidence type="ECO:0000313" key="3">
    <source>
        <dbReference type="Proteomes" id="UP000241193"/>
    </source>
</evidence>